<sequence length="62" mass="7322">MTDPITFILTSIIMLTMFVVLFAITDRALNHFSKEKHPFDLKFAVINGIIVMIFYYIFSRYL</sequence>
<dbReference type="OrthoDB" id="2418312at2"/>
<keyword evidence="3" id="KW-1185">Reference proteome</keyword>
<reference evidence="2 3" key="1">
    <citation type="submission" date="2019-01" db="EMBL/GenBank/DDBJ databases">
        <title>Draft genome sequences of the type strains of six Macrococcus species.</title>
        <authorList>
            <person name="Mazhar S."/>
            <person name="Altermann E."/>
            <person name="Hill C."/>
            <person name="Mcauliffe O."/>
        </authorList>
    </citation>
    <scope>NUCLEOTIDE SEQUENCE [LARGE SCALE GENOMIC DNA]</scope>
    <source>
        <strain evidence="2 3">ATCC 51825</strain>
    </source>
</reference>
<keyword evidence="1" id="KW-0472">Membrane</keyword>
<dbReference type="Proteomes" id="UP000294843">
    <property type="component" value="Unassembled WGS sequence"/>
</dbReference>
<evidence type="ECO:0000256" key="1">
    <source>
        <dbReference type="SAM" id="Phobius"/>
    </source>
</evidence>
<dbReference type="EMBL" id="SCWF01000012">
    <property type="protein sequence ID" value="TDM13325.1"/>
    <property type="molecule type" value="Genomic_DNA"/>
</dbReference>
<comment type="caution">
    <text evidence="2">The sequence shown here is derived from an EMBL/GenBank/DDBJ whole genome shotgun (WGS) entry which is preliminary data.</text>
</comment>
<feature type="transmembrane region" description="Helical" evidence="1">
    <location>
        <begin position="6"/>
        <end position="29"/>
    </location>
</feature>
<dbReference type="RefSeq" id="WP_133452330.1">
    <property type="nucleotide sequence ID" value="NZ_SCWF01000012.1"/>
</dbReference>
<protein>
    <submittedName>
        <fullName evidence="2">Uncharacterized protein</fullName>
    </submittedName>
</protein>
<evidence type="ECO:0000313" key="3">
    <source>
        <dbReference type="Proteomes" id="UP000294843"/>
    </source>
</evidence>
<name>A0A4R6BY31_9STAP</name>
<keyword evidence="1" id="KW-1133">Transmembrane helix</keyword>
<keyword evidence="1" id="KW-0812">Transmembrane</keyword>
<proteinExistence type="predicted"/>
<feature type="transmembrane region" description="Helical" evidence="1">
    <location>
        <begin position="41"/>
        <end position="58"/>
    </location>
</feature>
<dbReference type="AlphaFoldDB" id="A0A4R6BY31"/>
<evidence type="ECO:0000313" key="2">
    <source>
        <dbReference type="EMBL" id="TDM13325.1"/>
    </source>
</evidence>
<gene>
    <name evidence="2" type="ORF">ERX55_09440</name>
</gene>
<accession>A0A4R6BY31</accession>
<organism evidence="2 3">
    <name type="scientific">Macrococcus bovicus</name>
    <dbReference type="NCBI Taxonomy" id="69968"/>
    <lineage>
        <taxon>Bacteria</taxon>
        <taxon>Bacillati</taxon>
        <taxon>Bacillota</taxon>
        <taxon>Bacilli</taxon>
        <taxon>Bacillales</taxon>
        <taxon>Staphylococcaceae</taxon>
        <taxon>Macrococcus</taxon>
    </lineage>
</organism>